<reference evidence="9" key="2">
    <citation type="journal article" date="2020" name="Plant Dis.">
        <title>A Grain Rot of Rice in Iran Caused by a Xanthomonas Strain Closely Related to X. sacchari.</title>
        <authorList>
            <person name="Mirghasempour S.A."/>
            <person name="Huang S."/>
            <person name="Studholme D.J."/>
            <person name="Brady C.L."/>
        </authorList>
    </citation>
    <scope>NUCLEOTIDE SEQUENCE</scope>
    <source>
        <strain evidence="9">SAM114</strain>
    </source>
</reference>
<evidence type="ECO:0000256" key="3">
    <source>
        <dbReference type="ARBA" id="ARBA00022723"/>
    </source>
</evidence>
<dbReference type="Pfam" id="PF00067">
    <property type="entry name" value="p450"/>
    <property type="match status" value="1"/>
</dbReference>
<keyword evidence="4 5" id="KW-0408">Iron</keyword>
<comment type="caution">
    <text evidence="8">The sequence shown here is derived from an EMBL/GenBank/DDBJ whole genome shotgun (WGS) entry which is preliminary data.</text>
</comment>
<dbReference type="InterPro" id="IPR017972">
    <property type="entry name" value="Cyt_P450_CS"/>
</dbReference>
<dbReference type="GO" id="GO:0016705">
    <property type="term" value="F:oxidoreductase activity, acting on paired donors, with incorporation or reduction of molecular oxygen"/>
    <property type="evidence" value="ECO:0007669"/>
    <property type="project" value="InterPro"/>
</dbReference>
<dbReference type="AlphaFoldDB" id="A0A6N7Q986"/>
<dbReference type="PANTHER" id="PTHR24305">
    <property type="entry name" value="CYTOCHROME P450"/>
    <property type="match status" value="1"/>
</dbReference>
<keyword evidence="6" id="KW-0560">Oxidoreductase</keyword>
<dbReference type="PANTHER" id="PTHR24305:SF166">
    <property type="entry name" value="CYTOCHROME P450 12A4, MITOCHONDRIAL-RELATED"/>
    <property type="match status" value="1"/>
</dbReference>
<reference evidence="10 11" key="1">
    <citation type="submission" date="2019-11" db="EMBL/GenBank/DDBJ databases">
        <title>First report of rice panicle blight caused by Xanthomonas sp. in Iran.</title>
        <authorList>
            <person name="Mirghasempour S.A."/>
            <person name="Huang S."/>
            <person name="Brady C.L."/>
            <person name="Studholme D.J."/>
        </authorList>
    </citation>
    <scope>NUCLEOTIDE SEQUENCE [LARGE SCALE GENOMIC DNA]</scope>
    <source>
        <strain evidence="8 11">ASD011</strain>
        <strain evidence="10">SAM114</strain>
    </source>
</reference>
<evidence type="ECO:0000256" key="1">
    <source>
        <dbReference type="ARBA" id="ARBA00001971"/>
    </source>
</evidence>
<keyword evidence="3 5" id="KW-0479">Metal-binding</keyword>
<keyword evidence="10" id="KW-1185">Reference proteome</keyword>
<evidence type="ECO:0000256" key="4">
    <source>
        <dbReference type="ARBA" id="ARBA00023004"/>
    </source>
</evidence>
<dbReference type="InterPro" id="IPR036396">
    <property type="entry name" value="Cyt_P450_sf"/>
</dbReference>
<dbReference type="Gene3D" id="1.10.630.10">
    <property type="entry name" value="Cytochrome P450"/>
    <property type="match status" value="1"/>
</dbReference>
<dbReference type="EMBL" id="WJPN01000008">
    <property type="protein sequence ID" value="MRH00889.1"/>
    <property type="molecule type" value="Genomic_DNA"/>
</dbReference>
<dbReference type="PROSITE" id="PS00086">
    <property type="entry name" value="CYTOCHROME_P450"/>
    <property type="match status" value="1"/>
</dbReference>
<evidence type="ECO:0000256" key="5">
    <source>
        <dbReference type="PIRSR" id="PIRSR602403-1"/>
    </source>
</evidence>
<gene>
    <name evidence="8" type="ORF">GIY21_11370</name>
    <name evidence="9" type="ORF">GIY22_11075</name>
</gene>
<keyword evidence="6" id="KW-0503">Monooxygenase</keyword>
<protein>
    <submittedName>
        <fullName evidence="8">Cytochrome P450</fullName>
    </submittedName>
</protein>
<evidence type="ECO:0000313" key="9">
    <source>
        <dbReference type="EMBL" id="MRH75167.1"/>
    </source>
</evidence>
<dbReference type="Proteomes" id="UP000439314">
    <property type="component" value="Unassembled WGS sequence"/>
</dbReference>
<evidence type="ECO:0000256" key="2">
    <source>
        <dbReference type="ARBA" id="ARBA00010617"/>
    </source>
</evidence>
<name>A0A6N7Q986_9XANT</name>
<organism evidence="8 11">
    <name type="scientific">Xanthomonas sontii</name>
    <dbReference type="NCBI Taxonomy" id="2650745"/>
    <lineage>
        <taxon>Bacteria</taxon>
        <taxon>Pseudomonadati</taxon>
        <taxon>Pseudomonadota</taxon>
        <taxon>Gammaproteobacteria</taxon>
        <taxon>Lysobacterales</taxon>
        <taxon>Lysobacteraceae</taxon>
        <taxon>Xanthomonas</taxon>
    </lineage>
</organism>
<feature type="region of interest" description="Disordered" evidence="7">
    <location>
        <begin position="445"/>
        <end position="470"/>
    </location>
</feature>
<evidence type="ECO:0000313" key="8">
    <source>
        <dbReference type="EMBL" id="MRH00889.1"/>
    </source>
</evidence>
<comment type="cofactor">
    <cofactor evidence="1 5">
        <name>heme</name>
        <dbReference type="ChEBI" id="CHEBI:30413"/>
    </cofactor>
</comment>
<keyword evidence="5 6" id="KW-0349">Heme</keyword>
<comment type="similarity">
    <text evidence="2 6">Belongs to the cytochrome P450 family.</text>
</comment>
<dbReference type="PRINTS" id="PR00465">
    <property type="entry name" value="EP450IV"/>
</dbReference>
<sequence length="470" mass="51171">MLLRAGECVTQTQRCPPGPRGHWAFGNRQAFAHDPLDFLQRCAREHGDVARIAERTYLLASPASIATVLGDDGSLYAKSDPDPRARRAAFPASVMNSEGEAWRHKRQALQPAFRAGLVRDYAGQALAATQALLHSGDDIAHAQDLRLKMTALCAELGSGFLLGDTAHAPALLRMLPMVDAILQQTRTPSAAPAWWPSAGKRRLRAARNALDSALTQILASPRPPDANASVLDLLRREDPPNQGDWCRDEAAAMLMSALEPMAAGLTWTLLLLAQHPSIAQAVAEEADALPDIGNTSATAGDDNLVEYLPLTRACVKEAMRLYPPAWMTARIAQRDTTLDGFAVPRGTQLIVSQWVVQRDPRHFAAPERFLPTRWLDAAHTPARYTYFPFGGGPRSCIGTQLALVQMTVVAAGLLRERTLHLAADARPRPYPALVLRPLDVRIALRPRTTAPPRQPPATAPFPRTPETPHG</sequence>
<dbReference type="PRINTS" id="PR00385">
    <property type="entry name" value="P450"/>
</dbReference>
<accession>A0A6N7Q986</accession>
<evidence type="ECO:0000256" key="6">
    <source>
        <dbReference type="RuleBase" id="RU000461"/>
    </source>
</evidence>
<dbReference type="SUPFAM" id="SSF48264">
    <property type="entry name" value="Cytochrome P450"/>
    <property type="match status" value="1"/>
</dbReference>
<evidence type="ECO:0000313" key="10">
    <source>
        <dbReference type="Proteomes" id="UP000437931"/>
    </source>
</evidence>
<evidence type="ECO:0000313" key="11">
    <source>
        <dbReference type="Proteomes" id="UP000439314"/>
    </source>
</evidence>
<proteinExistence type="inferred from homology"/>
<dbReference type="GO" id="GO:0020037">
    <property type="term" value="F:heme binding"/>
    <property type="evidence" value="ECO:0007669"/>
    <property type="project" value="InterPro"/>
</dbReference>
<evidence type="ECO:0000256" key="7">
    <source>
        <dbReference type="SAM" id="MobiDB-lite"/>
    </source>
</evidence>
<dbReference type="InterPro" id="IPR002403">
    <property type="entry name" value="Cyt_P450_E_grp-IV"/>
</dbReference>
<dbReference type="Proteomes" id="UP000437931">
    <property type="component" value="Unassembled WGS sequence"/>
</dbReference>
<feature type="compositionally biased region" description="Pro residues" evidence="7">
    <location>
        <begin position="452"/>
        <end position="470"/>
    </location>
</feature>
<dbReference type="InterPro" id="IPR001128">
    <property type="entry name" value="Cyt_P450"/>
</dbReference>
<dbReference type="GO" id="GO:0005506">
    <property type="term" value="F:iron ion binding"/>
    <property type="evidence" value="ECO:0007669"/>
    <property type="project" value="InterPro"/>
</dbReference>
<dbReference type="EMBL" id="WJPM01000008">
    <property type="protein sequence ID" value="MRH75167.1"/>
    <property type="molecule type" value="Genomic_DNA"/>
</dbReference>
<dbReference type="GO" id="GO:0004497">
    <property type="term" value="F:monooxygenase activity"/>
    <property type="evidence" value="ECO:0007669"/>
    <property type="project" value="UniProtKB-KW"/>
</dbReference>
<feature type="binding site" description="axial binding residue" evidence="5">
    <location>
        <position position="396"/>
    </location>
    <ligand>
        <name>heme</name>
        <dbReference type="ChEBI" id="CHEBI:30413"/>
    </ligand>
    <ligandPart>
        <name>Fe</name>
        <dbReference type="ChEBI" id="CHEBI:18248"/>
    </ligandPart>
</feature>
<dbReference type="InterPro" id="IPR050121">
    <property type="entry name" value="Cytochrome_P450_monoxygenase"/>
</dbReference>